<reference evidence="9" key="1">
    <citation type="journal article" date="2019" name="Curr. Biol.">
        <title>Genome Sequence of Striga asiatica Provides Insight into the Evolution of Plant Parasitism.</title>
        <authorList>
            <person name="Yoshida S."/>
            <person name="Kim S."/>
            <person name="Wafula E.K."/>
            <person name="Tanskanen J."/>
            <person name="Kim Y.M."/>
            <person name="Honaas L."/>
            <person name="Yang Z."/>
            <person name="Spallek T."/>
            <person name="Conn C.E."/>
            <person name="Ichihashi Y."/>
            <person name="Cheong K."/>
            <person name="Cui S."/>
            <person name="Der J.P."/>
            <person name="Gundlach H."/>
            <person name="Jiao Y."/>
            <person name="Hori C."/>
            <person name="Ishida J.K."/>
            <person name="Kasahara H."/>
            <person name="Kiba T."/>
            <person name="Kim M.S."/>
            <person name="Koo N."/>
            <person name="Laohavisit A."/>
            <person name="Lee Y.H."/>
            <person name="Lumba S."/>
            <person name="McCourt P."/>
            <person name="Mortimer J.C."/>
            <person name="Mutuku J.M."/>
            <person name="Nomura T."/>
            <person name="Sasaki-Sekimoto Y."/>
            <person name="Seto Y."/>
            <person name="Wang Y."/>
            <person name="Wakatake T."/>
            <person name="Sakakibara H."/>
            <person name="Demura T."/>
            <person name="Yamaguchi S."/>
            <person name="Yoneyama K."/>
            <person name="Manabe R.I."/>
            <person name="Nelson D.C."/>
            <person name="Schulman A.H."/>
            <person name="Timko M.P."/>
            <person name="dePamphilis C.W."/>
            <person name="Choi D."/>
            <person name="Shirasu K."/>
        </authorList>
    </citation>
    <scope>NUCLEOTIDE SEQUENCE [LARGE SCALE GENOMIC DNA]</scope>
    <source>
        <strain evidence="9">cv. UVA1</strain>
    </source>
</reference>
<dbReference type="PANTHER" id="PTHR31218">
    <property type="entry name" value="WAT1-RELATED PROTEIN"/>
    <property type="match status" value="1"/>
</dbReference>
<feature type="transmembrane region" description="Helical" evidence="6">
    <location>
        <begin position="237"/>
        <end position="257"/>
    </location>
</feature>
<proteinExistence type="inferred from homology"/>
<feature type="transmembrane region" description="Helical" evidence="6">
    <location>
        <begin position="269"/>
        <end position="288"/>
    </location>
</feature>
<evidence type="ECO:0000256" key="2">
    <source>
        <dbReference type="ARBA" id="ARBA00007635"/>
    </source>
</evidence>
<dbReference type="GO" id="GO:0022857">
    <property type="term" value="F:transmembrane transporter activity"/>
    <property type="evidence" value="ECO:0007669"/>
    <property type="project" value="InterPro"/>
</dbReference>
<sequence>MNWKRCKPIIVMVAVEFGFALVQIFLKKALNWGLDHLVIVVYRQSICTIFMIPFVLFLERSSWTKLTASLIGLMFLCALLGLTLAQYLFLVGLNYTSATFTCAFINMIPVFTFVLAWPLGMEKVNMKSNSGKAKVFGTLTCALGALMLPLYKGALLIGRAHFVPSHERPNKIGLGSAILSLASLVSSSWYLAQSRIGHKFPYQYSSTTIMSLFSAIQAAIMGVFITRGGTSKWILKGGLEILIVVYCGVVGSGLCYAAMSWSVKQRGPVFTSAFLPLMQIFTGIVDVLLLKEEIYLGSILGSVVVIVGVYALLWGKSKDEEVFNTIPKRISGEQSMQDSAPEVTSQ</sequence>
<protein>
    <recommendedName>
        <fullName evidence="6">WAT1-related protein</fullName>
    </recommendedName>
</protein>
<evidence type="ECO:0000256" key="1">
    <source>
        <dbReference type="ARBA" id="ARBA00004141"/>
    </source>
</evidence>
<feature type="transmembrane region" description="Helical" evidence="6">
    <location>
        <begin position="9"/>
        <end position="26"/>
    </location>
</feature>
<evidence type="ECO:0000256" key="5">
    <source>
        <dbReference type="ARBA" id="ARBA00023136"/>
    </source>
</evidence>
<dbReference type="SUPFAM" id="SSF103481">
    <property type="entry name" value="Multidrug resistance efflux transporter EmrE"/>
    <property type="match status" value="2"/>
</dbReference>
<evidence type="ECO:0000256" key="6">
    <source>
        <dbReference type="RuleBase" id="RU363077"/>
    </source>
</evidence>
<evidence type="ECO:0000259" key="7">
    <source>
        <dbReference type="Pfam" id="PF00892"/>
    </source>
</evidence>
<feature type="transmembrane region" description="Helical" evidence="6">
    <location>
        <begin position="133"/>
        <end position="152"/>
    </location>
</feature>
<comment type="subcellular location">
    <subcellularLocation>
        <location evidence="1 6">Membrane</location>
        <topology evidence="1 6">Multi-pass membrane protein</topology>
    </subcellularLocation>
</comment>
<dbReference type="Pfam" id="PF00892">
    <property type="entry name" value="EamA"/>
    <property type="match status" value="2"/>
</dbReference>
<dbReference type="OrthoDB" id="1728340at2759"/>
<feature type="transmembrane region" description="Helical" evidence="6">
    <location>
        <begin position="95"/>
        <end position="121"/>
    </location>
</feature>
<evidence type="ECO:0000313" key="8">
    <source>
        <dbReference type="EMBL" id="GER31270.1"/>
    </source>
</evidence>
<evidence type="ECO:0000256" key="4">
    <source>
        <dbReference type="ARBA" id="ARBA00022989"/>
    </source>
</evidence>
<keyword evidence="9" id="KW-1185">Reference proteome</keyword>
<dbReference type="AlphaFoldDB" id="A0A5A7PEX8"/>
<dbReference type="InterPro" id="IPR030184">
    <property type="entry name" value="WAT1-related"/>
</dbReference>
<feature type="domain" description="EamA" evidence="7">
    <location>
        <begin position="9"/>
        <end position="128"/>
    </location>
</feature>
<gene>
    <name evidence="8" type="ORF">STAS_07253</name>
</gene>
<evidence type="ECO:0000256" key="3">
    <source>
        <dbReference type="ARBA" id="ARBA00022692"/>
    </source>
</evidence>
<feature type="transmembrane region" description="Helical" evidence="6">
    <location>
        <begin position="204"/>
        <end position="225"/>
    </location>
</feature>
<evidence type="ECO:0000313" key="9">
    <source>
        <dbReference type="Proteomes" id="UP000325081"/>
    </source>
</evidence>
<name>A0A5A7PEX8_STRAF</name>
<feature type="transmembrane region" description="Helical" evidence="6">
    <location>
        <begin position="38"/>
        <end position="58"/>
    </location>
</feature>
<keyword evidence="5 6" id="KW-0472">Membrane</keyword>
<organism evidence="8 9">
    <name type="scientific">Striga asiatica</name>
    <name type="common">Asiatic witchweed</name>
    <name type="synonym">Buchnera asiatica</name>
    <dbReference type="NCBI Taxonomy" id="4170"/>
    <lineage>
        <taxon>Eukaryota</taxon>
        <taxon>Viridiplantae</taxon>
        <taxon>Streptophyta</taxon>
        <taxon>Embryophyta</taxon>
        <taxon>Tracheophyta</taxon>
        <taxon>Spermatophyta</taxon>
        <taxon>Magnoliopsida</taxon>
        <taxon>eudicotyledons</taxon>
        <taxon>Gunneridae</taxon>
        <taxon>Pentapetalae</taxon>
        <taxon>asterids</taxon>
        <taxon>lamiids</taxon>
        <taxon>Lamiales</taxon>
        <taxon>Orobanchaceae</taxon>
        <taxon>Buchnereae</taxon>
        <taxon>Striga</taxon>
    </lineage>
</organism>
<comment type="similarity">
    <text evidence="2 6">Belongs to the drug/metabolite transporter (DMT) superfamily. Plant drug/metabolite exporter (P-DME) (TC 2.A.7.4) family.</text>
</comment>
<dbReference type="GO" id="GO:0016020">
    <property type="term" value="C:membrane"/>
    <property type="evidence" value="ECO:0007669"/>
    <property type="project" value="UniProtKB-SubCell"/>
</dbReference>
<dbReference type="InterPro" id="IPR037185">
    <property type="entry name" value="EmrE-like"/>
</dbReference>
<dbReference type="InterPro" id="IPR000620">
    <property type="entry name" value="EamA_dom"/>
</dbReference>
<comment type="caution">
    <text evidence="8">The sequence shown here is derived from an EMBL/GenBank/DDBJ whole genome shotgun (WGS) entry which is preliminary data.</text>
</comment>
<feature type="transmembrane region" description="Helical" evidence="6">
    <location>
        <begin position="70"/>
        <end position="89"/>
    </location>
</feature>
<keyword evidence="4 6" id="KW-1133">Transmembrane helix</keyword>
<feature type="transmembrane region" description="Helical" evidence="6">
    <location>
        <begin position="172"/>
        <end position="192"/>
    </location>
</feature>
<dbReference type="Proteomes" id="UP000325081">
    <property type="component" value="Unassembled WGS sequence"/>
</dbReference>
<dbReference type="EMBL" id="BKCP01004439">
    <property type="protein sequence ID" value="GER31270.1"/>
    <property type="molecule type" value="Genomic_DNA"/>
</dbReference>
<accession>A0A5A7PEX8</accession>
<feature type="domain" description="EamA" evidence="7">
    <location>
        <begin position="177"/>
        <end position="313"/>
    </location>
</feature>
<feature type="transmembrane region" description="Helical" evidence="6">
    <location>
        <begin position="294"/>
        <end position="313"/>
    </location>
</feature>
<keyword evidence="3 6" id="KW-0812">Transmembrane</keyword>